<feature type="transmembrane region" description="Helical" evidence="8">
    <location>
        <begin position="152"/>
        <end position="170"/>
    </location>
</feature>
<evidence type="ECO:0000256" key="7">
    <source>
        <dbReference type="ARBA" id="ARBA00023136"/>
    </source>
</evidence>
<dbReference type="InterPro" id="IPR013525">
    <property type="entry name" value="ABC2_TM"/>
</dbReference>
<feature type="domain" description="ABC transmembrane type-2" evidence="9">
    <location>
        <begin position="35"/>
        <end position="268"/>
    </location>
</feature>
<dbReference type="PANTHER" id="PTHR30413:SF10">
    <property type="entry name" value="CAPSULE POLYSACCHARIDE EXPORT INNER-MEMBRANE PROTEIN CTRC"/>
    <property type="match status" value="1"/>
</dbReference>
<dbReference type="GO" id="GO:0140359">
    <property type="term" value="F:ABC-type transporter activity"/>
    <property type="evidence" value="ECO:0007669"/>
    <property type="project" value="InterPro"/>
</dbReference>
<evidence type="ECO:0000256" key="3">
    <source>
        <dbReference type="ARBA" id="ARBA00022448"/>
    </source>
</evidence>
<feature type="transmembrane region" description="Helical" evidence="8">
    <location>
        <begin position="73"/>
        <end position="92"/>
    </location>
</feature>
<dbReference type="EMBL" id="FOTB01000001">
    <property type="protein sequence ID" value="SFK50645.1"/>
    <property type="molecule type" value="Genomic_DNA"/>
</dbReference>
<evidence type="ECO:0000256" key="8">
    <source>
        <dbReference type="RuleBase" id="RU361157"/>
    </source>
</evidence>
<dbReference type="GO" id="GO:0005886">
    <property type="term" value="C:plasma membrane"/>
    <property type="evidence" value="ECO:0007669"/>
    <property type="project" value="UniProtKB-SubCell"/>
</dbReference>
<accession>A0A0F7HIT1</accession>
<feature type="transmembrane region" description="Helical" evidence="8">
    <location>
        <begin position="190"/>
        <end position="207"/>
    </location>
</feature>
<reference evidence="10 12" key="1">
    <citation type="journal article" date="2015" name="Int. J. Syst. Evol. Microbiol.">
        <title>Complete genome sequence of Salinicoccus halodurans H3B36, isolated from the Qaidam Basin in China.</title>
        <authorList>
            <person name="Jiang K."/>
            <person name="Xue Y."/>
            <person name="Ma Y."/>
        </authorList>
    </citation>
    <scope>NUCLEOTIDE SEQUENCE [LARGE SCALE GENOMIC DNA]</scope>
    <source>
        <strain evidence="10 12">H3B36</strain>
    </source>
</reference>
<dbReference type="PANTHER" id="PTHR30413">
    <property type="entry name" value="INNER MEMBRANE TRANSPORT PERMEASE"/>
    <property type="match status" value="1"/>
</dbReference>
<dbReference type="Proteomes" id="UP000183090">
    <property type="component" value="Unassembled WGS sequence"/>
</dbReference>
<dbReference type="Pfam" id="PF01061">
    <property type="entry name" value="ABC2_membrane"/>
    <property type="match status" value="1"/>
</dbReference>
<gene>
    <name evidence="10" type="ORF">AAT16_03980</name>
    <name evidence="11" type="ORF">SAMN05216235_0031</name>
</gene>
<comment type="subcellular location">
    <subcellularLocation>
        <location evidence="1 8">Cell membrane</location>
        <topology evidence="1 8">Multi-pass membrane protein</topology>
    </subcellularLocation>
</comment>
<dbReference type="KEGG" id="shv:AAT16_03980"/>
<feature type="transmembrane region" description="Helical" evidence="8">
    <location>
        <begin position="243"/>
        <end position="263"/>
    </location>
</feature>
<dbReference type="Proteomes" id="UP000034029">
    <property type="component" value="Chromosome"/>
</dbReference>
<name>A0A0F7HIT1_9STAP</name>
<evidence type="ECO:0000313" key="12">
    <source>
        <dbReference type="Proteomes" id="UP000034029"/>
    </source>
</evidence>
<evidence type="ECO:0000313" key="11">
    <source>
        <dbReference type="EMBL" id="SFK50645.1"/>
    </source>
</evidence>
<dbReference type="InterPro" id="IPR047817">
    <property type="entry name" value="ABC2_TM_bact-type"/>
</dbReference>
<evidence type="ECO:0000259" key="9">
    <source>
        <dbReference type="PROSITE" id="PS51012"/>
    </source>
</evidence>
<evidence type="ECO:0000256" key="4">
    <source>
        <dbReference type="ARBA" id="ARBA00022475"/>
    </source>
</evidence>
<dbReference type="EMBL" id="CP011366">
    <property type="protein sequence ID" value="AKG73446.1"/>
    <property type="molecule type" value="Genomic_DNA"/>
</dbReference>
<evidence type="ECO:0000256" key="5">
    <source>
        <dbReference type="ARBA" id="ARBA00022692"/>
    </source>
</evidence>
<keyword evidence="7 8" id="KW-0472">Membrane</keyword>
<protein>
    <recommendedName>
        <fullName evidence="8">Transport permease protein</fullName>
    </recommendedName>
</protein>
<reference evidence="12" key="2">
    <citation type="submission" date="2015-04" db="EMBL/GenBank/DDBJ databases">
        <title>Complete genome sequence of Salinicoccus halodurans strain H3B36, isolated from the Qaidam basin of China.</title>
        <authorList>
            <person name="Ma Y."/>
            <person name="Jiang K."/>
            <person name="Xue Y."/>
        </authorList>
    </citation>
    <scope>NUCLEOTIDE SEQUENCE [LARGE SCALE GENOMIC DNA]</scope>
    <source>
        <strain evidence="12">H3B36</strain>
    </source>
</reference>
<feature type="transmembrane region" description="Helical" evidence="8">
    <location>
        <begin position="128"/>
        <end position="145"/>
    </location>
</feature>
<keyword evidence="4 8" id="KW-1003">Cell membrane</keyword>
<evidence type="ECO:0000256" key="2">
    <source>
        <dbReference type="ARBA" id="ARBA00007783"/>
    </source>
</evidence>
<evidence type="ECO:0000313" key="13">
    <source>
        <dbReference type="Proteomes" id="UP000183090"/>
    </source>
</evidence>
<feature type="transmembrane region" description="Helical" evidence="8">
    <location>
        <begin position="34"/>
        <end position="53"/>
    </location>
</feature>
<keyword evidence="5 8" id="KW-0812">Transmembrane</keyword>
<reference evidence="11 13" key="3">
    <citation type="submission" date="2016-10" db="EMBL/GenBank/DDBJ databases">
        <authorList>
            <person name="Varghese N."/>
            <person name="Submissions S."/>
        </authorList>
    </citation>
    <scope>NUCLEOTIDE SEQUENCE [LARGE SCALE GENOMIC DNA]</scope>
    <source>
        <strain evidence="11 13">CGMCC 1.6501</strain>
    </source>
</reference>
<organism evidence="11 13">
    <name type="scientific">Salinicoccus halodurans</name>
    <dbReference type="NCBI Taxonomy" id="407035"/>
    <lineage>
        <taxon>Bacteria</taxon>
        <taxon>Bacillati</taxon>
        <taxon>Bacillota</taxon>
        <taxon>Bacilli</taxon>
        <taxon>Bacillales</taxon>
        <taxon>Staphylococcaceae</taxon>
        <taxon>Salinicoccus</taxon>
    </lineage>
</organism>
<dbReference type="AlphaFoldDB" id="A0A0F7HIT1"/>
<dbReference type="OrthoDB" id="9794365at2"/>
<sequence length="273" mass="32346">MKSLWIVLQEQFKNFYLIRRMSLYDMKSKNQNNYLGIVWEVLTPVISIMIYWFVFGTLRQRAPIEMGGTEVPFFYWLAIGFIVWTFFFQGSIEASKSIYRRLKMLSKMSFPLSAIPNITIFSKFYTHVIMLFLAFVVFQIAGYPINIYYLQLIYFVIGTYALVFSFSLITSTLSTLVRDVHLLLNSLLRMMLYVSGVLWPLSLLSDFPLIMKIMQLNPLLYLIEGYRAVFFGTEWYLVTHWQLSLYFWGVILLMMLAGSMLHVKFRRNFIDYL</sequence>
<comment type="similarity">
    <text evidence="2 8">Belongs to the ABC-2 integral membrane protein family.</text>
</comment>
<keyword evidence="12" id="KW-1185">Reference proteome</keyword>
<keyword evidence="3 8" id="KW-0813">Transport</keyword>
<dbReference type="GO" id="GO:0015920">
    <property type="term" value="P:lipopolysaccharide transport"/>
    <property type="evidence" value="ECO:0007669"/>
    <property type="project" value="TreeGrafter"/>
</dbReference>
<evidence type="ECO:0000256" key="1">
    <source>
        <dbReference type="ARBA" id="ARBA00004651"/>
    </source>
</evidence>
<dbReference type="RefSeq" id="WP_046789636.1">
    <property type="nucleotide sequence ID" value="NZ_CP011366.1"/>
</dbReference>
<dbReference type="PROSITE" id="PS51012">
    <property type="entry name" value="ABC_TM2"/>
    <property type="match status" value="1"/>
</dbReference>
<proteinExistence type="inferred from homology"/>
<evidence type="ECO:0000256" key="6">
    <source>
        <dbReference type="ARBA" id="ARBA00022989"/>
    </source>
</evidence>
<keyword evidence="6 8" id="KW-1133">Transmembrane helix</keyword>
<evidence type="ECO:0000313" key="10">
    <source>
        <dbReference type="EMBL" id="AKG73446.1"/>
    </source>
</evidence>